<keyword evidence="2" id="KW-1185">Reference proteome</keyword>
<evidence type="ECO:0000313" key="2">
    <source>
        <dbReference type="Proteomes" id="UP000798662"/>
    </source>
</evidence>
<reference evidence="1" key="1">
    <citation type="submission" date="2019-11" db="EMBL/GenBank/DDBJ databases">
        <title>Nori genome reveals adaptations in red seaweeds to the harsh intertidal environment.</title>
        <authorList>
            <person name="Wang D."/>
            <person name="Mao Y."/>
        </authorList>
    </citation>
    <scope>NUCLEOTIDE SEQUENCE</scope>
    <source>
        <tissue evidence="1">Gametophyte</tissue>
    </source>
</reference>
<protein>
    <submittedName>
        <fullName evidence="1">Uncharacterized protein</fullName>
    </submittedName>
</protein>
<accession>A0ACC3CAN6</accession>
<organism evidence="1 2">
    <name type="scientific">Pyropia yezoensis</name>
    <name type="common">Susabi-nori</name>
    <name type="synonym">Porphyra yezoensis</name>
    <dbReference type="NCBI Taxonomy" id="2788"/>
    <lineage>
        <taxon>Eukaryota</taxon>
        <taxon>Rhodophyta</taxon>
        <taxon>Bangiophyceae</taxon>
        <taxon>Bangiales</taxon>
        <taxon>Bangiaceae</taxon>
        <taxon>Pyropia</taxon>
    </lineage>
</organism>
<evidence type="ECO:0000313" key="1">
    <source>
        <dbReference type="EMBL" id="KAK1866938.1"/>
    </source>
</evidence>
<name>A0ACC3CAN6_PYRYE</name>
<sequence length="197" mass="19252">MHTPPRLVERPRPGGLNASGDGSAASARAAAAASVAVAAAVAAGIAATGRVACLLPCDAATHAAVAAATGGGAAATAPTLSRLGDAPRGGVVVAISPAGEAAWDALAAAVVAPHGAVAVIIVIGQLCSGLCPWAPAYAIRPISGRGWVVAAHPNPGGWALVDRRGMRLPGGVEVLTQGRLRRPNLAAAWQALLSTEK</sequence>
<proteinExistence type="predicted"/>
<comment type="caution">
    <text evidence="1">The sequence shown here is derived from an EMBL/GenBank/DDBJ whole genome shotgun (WGS) entry which is preliminary data.</text>
</comment>
<gene>
    <name evidence="1" type="ORF">I4F81_009450</name>
</gene>
<dbReference type="Proteomes" id="UP000798662">
    <property type="component" value="Chromosome 2"/>
</dbReference>
<dbReference type="EMBL" id="CM020619">
    <property type="protein sequence ID" value="KAK1866938.1"/>
    <property type="molecule type" value="Genomic_DNA"/>
</dbReference>